<feature type="region of interest" description="Disordered" evidence="1">
    <location>
        <begin position="1"/>
        <end position="24"/>
    </location>
</feature>
<protein>
    <submittedName>
        <fullName evidence="2">Uncharacterized protein</fullName>
    </submittedName>
</protein>
<sequence length="83" mass="8873">AEKGGRPARTKKGGKGGPMEMGFSPPMGSGMGGCGMPGMHPGFGMYPDHGLNYTQYDAHDNSSYMMAYAAMAAQMQQQQQYNM</sequence>
<proteinExistence type="predicted"/>
<keyword evidence="3" id="KW-1185">Reference proteome</keyword>
<evidence type="ECO:0000313" key="2">
    <source>
        <dbReference type="EMBL" id="CAE8611687.1"/>
    </source>
</evidence>
<accession>A0A813FBS9</accession>
<evidence type="ECO:0000256" key="1">
    <source>
        <dbReference type="SAM" id="MobiDB-lite"/>
    </source>
</evidence>
<feature type="compositionally biased region" description="Basic residues" evidence="1">
    <location>
        <begin position="1"/>
        <end position="14"/>
    </location>
</feature>
<reference evidence="2" key="1">
    <citation type="submission" date="2021-02" db="EMBL/GenBank/DDBJ databases">
        <authorList>
            <person name="Dougan E. K."/>
            <person name="Rhodes N."/>
            <person name="Thang M."/>
            <person name="Chan C."/>
        </authorList>
    </citation>
    <scope>NUCLEOTIDE SEQUENCE</scope>
</reference>
<dbReference type="AlphaFoldDB" id="A0A813FBS9"/>
<evidence type="ECO:0000313" key="3">
    <source>
        <dbReference type="Proteomes" id="UP000654075"/>
    </source>
</evidence>
<dbReference type="Proteomes" id="UP000654075">
    <property type="component" value="Unassembled WGS sequence"/>
</dbReference>
<feature type="non-terminal residue" evidence="2">
    <location>
        <position position="83"/>
    </location>
</feature>
<gene>
    <name evidence="2" type="ORF">PGLA1383_LOCUS29523</name>
</gene>
<name>A0A813FBS9_POLGL</name>
<comment type="caution">
    <text evidence="2">The sequence shown here is derived from an EMBL/GenBank/DDBJ whole genome shotgun (WGS) entry which is preliminary data.</text>
</comment>
<organism evidence="2 3">
    <name type="scientific">Polarella glacialis</name>
    <name type="common">Dinoflagellate</name>
    <dbReference type="NCBI Taxonomy" id="89957"/>
    <lineage>
        <taxon>Eukaryota</taxon>
        <taxon>Sar</taxon>
        <taxon>Alveolata</taxon>
        <taxon>Dinophyceae</taxon>
        <taxon>Suessiales</taxon>
        <taxon>Suessiaceae</taxon>
        <taxon>Polarella</taxon>
    </lineage>
</organism>
<dbReference type="EMBL" id="CAJNNV010025040">
    <property type="protein sequence ID" value="CAE8611687.1"/>
    <property type="molecule type" value="Genomic_DNA"/>
</dbReference>
<feature type="non-terminal residue" evidence="2">
    <location>
        <position position="1"/>
    </location>
</feature>